<dbReference type="Proteomes" id="UP000681722">
    <property type="component" value="Unassembled WGS sequence"/>
</dbReference>
<feature type="region of interest" description="Disordered" evidence="2">
    <location>
        <begin position="971"/>
        <end position="998"/>
    </location>
</feature>
<feature type="region of interest" description="Disordered" evidence="2">
    <location>
        <begin position="427"/>
        <end position="478"/>
    </location>
</feature>
<feature type="region of interest" description="Disordered" evidence="2">
    <location>
        <begin position="312"/>
        <end position="402"/>
    </location>
</feature>
<evidence type="ECO:0000313" key="3">
    <source>
        <dbReference type="EMBL" id="CAF0897109.1"/>
    </source>
</evidence>
<feature type="compositionally biased region" description="Polar residues" evidence="2">
    <location>
        <begin position="651"/>
        <end position="660"/>
    </location>
</feature>
<dbReference type="EMBL" id="CAJOBC010001468">
    <property type="protein sequence ID" value="CAF3680202.1"/>
    <property type="molecule type" value="Genomic_DNA"/>
</dbReference>
<proteinExistence type="predicted"/>
<feature type="coiled-coil region" evidence="1">
    <location>
        <begin position="19"/>
        <end position="83"/>
    </location>
</feature>
<evidence type="ECO:0000256" key="1">
    <source>
        <dbReference type="SAM" id="Coils"/>
    </source>
</evidence>
<evidence type="ECO:0000313" key="4">
    <source>
        <dbReference type="EMBL" id="CAF3680202.1"/>
    </source>
</evidence>
<gene>
    <name evidence="3" type="ORF">GPM918_LOCUS8435</name>
    <name evidence="4" type="ORF">SRO942_LOCUS8435</name>
</gene>
<keyword evidence="1" id="KW-0175">Coiled coil</keyword>
<reference evidence="3" key="1">
    <citation type="submission" date="2021-02" db="EMBL/GenBank/DDBJ databases">
        <authorList>
            <person name="Nowell W R."/>
        </authorList>
    </citation>
    <scope>NUCLEOTIDE SEQUENCE</scope>
</reference>
<feature type="compositionally biased region" description="Polar residues" evidence="2">
    <location>
        <begin position="324"/>
        <end position="344"/>
    </location>
</feature>
<feature type="compositionally biased region" description="Low complexity" evidence="2">
    <location>
        <begin position="978"/>
        <end position="998"/>
    </location>
</feature>
<organism evidence="3 5">
    <name type="scientific">Didymodactylos carnosus</name>
    <dbReference type="NCBI Taxonomy" id="1234261"/>
    <lineage>
        <taxon>Eukaryota</taxon>
        <taxon>Metazoa</taxon>
        <taxon>Spiralia</taxon>
        <taxon>Gnathifera</taxon>
        <taxon>Rotifera</taxon>
        <taxon>Eurotatoria</taxon>
        <taxon>Bdelloidea</taxon>
        <taxon>Philodinida</taxon>
        <taxon>Philodinidae</taxon>
        <taxon>Didymodactylos</taxon>
    </lineage>
</organism>
<protein>
    <submittedName>
        <fullName evidence="3">Uncharacterized protein</fullName>
    </submittedName>
</protein>
<evidence type="ECO:0000256" key="2">
    <source>
        <dbReference type="SAM" id="MobiDB-lite"/>
    </source>
</evidence>
<dbReference type="AlphaFoldDB" id="A0A813ZDE8"/>
<sequence>MSVFLRWKNKLQDDSNKTTANYENKIREFDEKVSTLKDENLELRKRIDQLEELCSRHVIDHRCELLELHISKLEDENLRLFNENCYQRKQYEMFLENVTQMVFRTLLMQQNIRKECNEIYQIINDLSKRSRLNQLSWCGKVGNKKALRSVSCETINSKNINSSSQTEKKKSLFGPCELTHSCIDCHLRRKTPSTTTTSDILKQFNSDTKEKQTDDTFSTSSTTLRSFSATQSWALDLSFYDKESTFSTTLSNASPLIQETSKEDIEQNKEEKRPIDESNDLSLCSTGGHQLIQRSETFVIEKASSLKLTTTVPMPVHKPDDQNSKIQRCSTTRALASSTTNRTSRLPYRRTTATTDRNTESSSSPLTKFQLSQTNSLSSAQKSSRLPVLQSRIKQTPKTPISAPIKPVTKKVVLATRTSVTKRPCTAPIHTNYLKRTSIPPRIKSKENTTARSRSSTASTSSNPKRTKTSTSFSTSPSITKTAKAISWTIATTDTADENKEKQDVQMNTTSSESSIEEKHRLGDEGYSTMSSDIRDVSFDSLKRNTIDNESDHIVNNWLNTNSATINKPVKQQQTNNNKKNISIYDGPVIPADELEQFKKQLENDSNVLCPFVRTNRRTTNQKSIPVNEHIVPTTLVKDLSVDSLDEICCHSSSSDGPQQTISSRTTTNSTIDENDQTLPRSETFDKILTTTTTHMECNTDEDDIDSTDSTYSDINQLFLDYEQREAHFCLGTRSTHHPIKPEKRLVFPGILGRLLILRRVLSDSDIYRKVCLREEELCTNVYHMDTIREHSIELNLLSTYGSETELRAWSKDCWETRFAEYRAMFGEDEEENHQHRSTPIPMGKYDQNDIDTAQVMCLDDDEDDDDDELSSLNFIDEQQIAIEQQQLLQQIYEYPWSYDDLDNIDYSLSHPSSKLEKVNNDDDLIPSLLLTSDGTKQQQDNLLLLTHDFKSDFYQLCALTASSSFAYTNTRSNTPNSIQTTSPISNSSTSSSSSVSA</sequence>
<feature type="region of interest" description="Disordered" evidence="2">
    <location>
        <begin position="651"/>
        <end position="681"/>
    </location>
</feature>
<feature type="compositionally biased region" description="Low complexity" evidence="2">
    <location>
        <begin position="450"/>
        <end position="462"/>
    </location>
</feature>
<dbReference type="EMBL" id="CAJNOQ010001468">
    <property type="protein sequence ID" value="CAF0897109.1"/>
    <property type="molecule type" value="Genomic_DNA"/>
</dbReference>
<feature type="compositionally biased region" description="Polar residues" evidence="2">
    <location>
        <begin position="351"/>
        <end position="384"/>
    </location>
</feature>
<dbReference type="OrthoDB" id="8930856at2759"/>
<feature type="compositionally biased region" description="Low complexity" evidence="2">
    <location>
        <begin position="661"/>
        <end position="672"/>
    </location>
</feature>
<evidence type="ECO:0000313" key="5">
    <source>
        <dbReference type="Proteomes" id="UP000663829"/>
    </source>
</evidence>
<accession>A0A813ZDE8</accession>
<keyword evidence="5" id="KW-1185">Reference proteome</keyword>
<comment type="caution">
    <text evidence="3">The sequence shown here is derived from an EMBL/GenBank/DDBJ whole genome shotgun (WGS) entry which is preliminary data.</text>
</comment>
<feature type="compositionally biased region" description="Polar residues" evidence="2">
    <location>
        <begin position="505"/>
        <end position="514"/>
    </location>
</feature>
<feature type="region of interest" description="Disordered" evidence="2">
    <location>
        <begin position="255"/>
        <end position="282"/>
    </location>
</feature>
<feature type="compositionally biased region" description="Basic and acidic residues" evidence="2">
    <location>
        <begin position="260"/>
        <end position="276"/>
    </location>
</feature>
<name>A0A813ZDE8_9BILA</name>
<dbReference type="Proteomes" id="UP000663829">
    <property type="component" value="Unassembled WGS sequence"/>
</dbReference>
<feature type="compositionally biased region" description="Low complexity" evidence="2">
    <location>
        <begin position="469"/>
        <end position="478"/>
    </location>
</feature>
<feature type="region of interest" description="Disordered" evidence="2">
    <location>
        <begin position="494"/>
        <end position="529"/>
    </location>
</feature>